<name>A0A1J1JEY0_PLAAG</name>
<gene>
    <name evidence="1" type="ORF">PLAM_2056</name>
</gene>
<organism evidence="1">
    <name type="scientific">Planktothrix agardhii</name>
    <name type="common">Oscillatoria agardhii</name>
    <dbReference type="NCBI Taxonomy" id="1160"/>
    <lineage>
        <taxon>Bacteria</taxon>
        <taxon>Bacillati</taxon>
        <taxon>Cyanobacteriota</taxon>
        <taxon>Cyanophyceae</taxon>
        <taxon>Oscillatoriophycideae</taxon>
        <taxon>Oscillatoriales</taxon>
        <taxon>Microcoleaceae</taxon>
        <taxon>Planktothrix</taxon>
    </lineage>
</organism>
<accession>A0A1J1JEY0</accession>
<dbReference type="AlphaFoldDB" id="A0A1J1JEY0"/>
<sequence>MPPVSLLSQAQLIGEYLEILKPNQGQEMPEWSQLTELSFPINLPLGVAYGVNTIAV</sequence>
<protein>
    <submittedName>
        <fullName evidence="1">CRISPR-associated protein Csc1</fullName>
    </submittedName>
</protein>
<proteinExistence type="predicted"/>
<evidence type="ECO:0000313" key="1">
    <source>
        <dbReference type="EMBL" id="CUM60022.1"/>
    </source>
</evidence>
<reference evidence="1" key="1">
    <citation type="submission" date="2015-09" db="EMBL/GenBank/DDBJ databases">
        <authorList>
            <person name="Jackson K.R."/>
            <person name="Lunt B.L."/>
            <person name="Fisher J.N.B."/>
            <person name="Gardner A.V."/>
            <person name="Bailey M.E."/>
            <person name="Deus L.M."/>
            <person name="Earl A.S."/>
            <person name="Gibby P.D."/>
            <person name="Hartmann K.A."/>
            <person name="Liu J.E."/>
            <person name="Manci A.M."/>
            <person name="Nielsen D.A."/>
            <person name="Solomon M.B."/>
            <person name="Breakwell D.P."/>
            <person name="Burnett S.H."/>
            <person name="Grose J.H."/>
        </authorList>
    </citation>
    <scope>NUCLEOTIDE SEQUENCE</scope>
    <source>
        <strain evidence="1">7805</strain>
    </source>
</reference>
<dbReference type="EMBL" id="LO018304">
    <property type="protein sequence ID" value="CUM60022.1"/>
    <property type="molecule type" value="Genomic_DNA"/>
</dbReference>